<dbReference type="AlphaFoldDB" id="A0A7J7CCD4"/>
<evidence type="ECO:0000256" key="3">
    <source>
        <dbReference type="ARBA" id="ARBA00022679"/>
    </source>
</evidence>
<dbReference type="InParanoid" id="A0A7J7CCD4"/>
<dbReference type="GO" id="GO:0006114">
    <property type="term" value="P:glycerol biosynthetic process"/>
    <property type="evidence" value="ECO:0007669"/>
    <property type="project" value="TreeGrafter"/>
</dbReference>
<proteinExistence type="predicted"/>
<comment type="caution">
    <text evidence="5">The sequence shown here is derived from an EMBL/GenBank/DDBJ whole genome shotgun (WGS) entry which is preliminary data.</text>
</comment>
<dbReference type="Gene3D" id="3.40.50.1000">
    <property type="entry name" value="HAD superfamily/HAD-like"/>
    <property type="match status" value="1"/>
</dbReference>
<dbReference type="InterPro" id="IPR036412">
    <property type="entry name" value="HAD-like_sf"/>
</dbReference>
<keyword evidence="4" id="KW-0547">Nucleotide-binding</keyword>
<dbReference type="PRINTS" id="PR00413">
    <property type="entry name" value="HADHALOGNASE"/>
</dbReference>
<sequence length="371" mass="41018">MNSHDSVSVNGETQVLAVILDLDGTLLDTESATRGILQEFLAKYGIQVDKEREANKRIGMTLKDSAASIVKDYDLQLTPDQFINEIMPIYHEKWKQVGPLPGANRLIRHLYEQGVPFALASNSLQEYIDAKISVQEGWKECFSVIVGSDQVKSGKPSPDIFIEAAKRLGIDAVHCLVIEDSMVGVKAAKSAKMKVVAIPSQKEADCSTLADSVLNSLLEFQPELWDLPEFDDWIENALPIEPIYMNTLYRNDSVHELTEDAASSLPDQVSGVYFGWAVASALETFKVVVGIGWHLRSYTATRKIQICIIDGDCNHASDLEMELTLVGFIRGLNSTEITSVAVEIREEDKSIASASLDLPMFIHHSCMASRL</sequence>
<evidence type="ECO:0000256" key="4">
    <source>
        <dbReference type="ARBA" id="ARBA00022741"/>
    </source>
</evidence>
<dbReference type="InterPro" id="IPR023214">
    <property type="entry name" value="HAD_sf"/>
</dbReference>
<evidence type="ECO:0008006" key="7">
    <source>
        <dbReference type="Google" id="ProtNLM"/>
    </source>
</evidence>
<dbReference type="InterPro" id="IPR023465">
    <property type="entry name" value="Riboflavin_kinase_dom_sf"/>
</dbReference>
<dbReference type="PANTHER" id="PTHR18901">
    <property type="entry name" value="2-DEOXYGLUCOSE-6-PHOSPHATE PHOSPHATASE 2"/>
    <property type="match status" value="1"/>
</dbReference>
<dbReference type="NCBIfam" id="TIGR01509">
    <property type="entry name" value="HAD-SF-IA-v3"/>
    <property type="match status" value="1"/>
</dbReference>
<protein>
    <recommendedName>
        <fullName evidence="7">Riboflavin kinase</fullName>
    </recommendedName>
</protein>
<dbReference type="GO" id="GO:0009398">
    <property type="term" value="P:FMN biosynthetic process"/>
    <property type="evidence" value="ECO:0007669"/>
    <property type="project" value="UniProtKB-UniPathway"/>
</dbReference>
<dbReference type="FunFam" id="3.40.50.1000:FF:000119">
    <property type="entry name" value="Bifunctional riboflavin kinase/FMN phosphatase"/>
    <property type="match status" value="1"/>
</dbReference>
<evidence type="ECO:0000256" key="2">
    <source>
        <dbReference type="ARBA" id="ARBA00022643"/>
    </source>
</evidence>
<name>A0A7J7CCD4_TRIWF</name>
<gene>
    <name evidence="5" type="ORF">HS088_TW18G00073</name>
</gene>
<organism evidence="5 6">
    <name type="scientific">Tripterygium wilfordii</name>
    <name type="common">Thunder God vine</name>
    <dbReference type="NCBI Taxonomy" id="458696"/>
    <lineage>
        <taxon>Eukaryota</taxon>
        <taxon>Viridiplantae</taxon>
        <taxon>Streptophyta</taxon>
        <taxon>Embryophyta</taxon>
        <taxon>Tracheophyta</taxon>
        <taxon>Spermatophyta</taxon>
        <taxon>Magnoliopsida</taxon>
        <taxon>eudicotyledons</taxon>
        <taxon>Gunneridae</taxon>
        <taxon>Pentapetalae</taxon>
        <taxon>rosids</taxon>
        <taxon>fabids</taxon>
        <taxon>Celastrales</taxon>
        <taxon>Celastraceae</taxon>
        <taxon>Tripterygium</taxon>
    </lineage>
</organism>
<dbReference type="SFLD" id="SFLDS00003">
    <property type="entry name" value="Haloacid_Dehalogenase"/>
    <property type="match status" value="1"/>
</dbReference>
<dbReference type="InterPro" id="IPR006439">
    <property type="entry name" value="HAD-SF_hydro_IA"/>
</dbReference>
<keyword evidence="3" id="KW-0808">Transferase</keyword>
<keyword evidence="2" id="KW-0288">FMN</keyword>
<dbReference type="InterPro" id="IPR023198">
    <property type="entry name" value="PGP-like_dom2"/>
</dbReference>
<dbReference type="Pfam" id="PF13419">
    <property type="entry name" value="HAD_2"/>
    <property type="match status" value="1"/>
</dbReference>
<keyword evidence="1" id="KW-0285">Flavoprotein</keyword>
<evidence type="ECO:0000313" key="5">
    <source>
        <dbReference type="EMBL" id="KAF5731396.1"/>
    </source>
</evidence>
<dbReference type="SFLD" id="SFLDG01129">
    <property type="entry name" value="C1.5:_HAD__Beta-PGM__Phosphata"/>
    <property type="match status" value="1"/>
</dbReference>
<accession>A0A7J7CCD4</accession>
<dbReference type="Proteomes" id="UP000593562">
    <property type="component" value="Unassembled WGS sequence"/>
</dbReference>
<evidence type="ECO:0000256" key="1">
    <source>
        <dbReference type="ARBA" id="ARBA00022630"/>
    </source>
</evidence>
<reference evidence="5 6" key="1">
    <citation type="journal article" date="2020" name="Nat. Commun.">
        <title>Genome of Tripterygium wilfordii and identification of cytochrome P450 involved in triptolide biosynthesis.</title>
        <authorList>
            <person name="Tu L."/>
            <person name="Su P."/>
            <person name="Zhang Z."/>
            <person name="Gao L."/>
            <person name="Wang J."/>
            <person name="Hu T."/>
            <person name="Zhou J."/>
            <person name="Zhang Y."/>
            <person name="Zhao Y."/>
            <person name="Liu Y."/>
            <person name="Song Y."/>
            <person name="Tong Y."/>
            <person name="Lu Y."/>
            <person name="Yang J."/>
            <person name="Xu C."/>
            <person name="Jia M."/>
            <person name="Peters R.J."/>
            <person name="Huang L."/>
            <person name="Gao W."/>
        </authorList>
    </citation>
    <scope>NUCLEOTIDE SEQUENCE [LARGE SCALE GENOMIC DNA]</scope>
    <source>
        <strain evidence="6">cv. XIE 37</strain>
        <tissue evidence="5">Leaf</tissue>
    </source>
</reference>
<dbReference type="EMBL" id="JAAARO010000018">
    <property type="protein sequence ID" value="KAF5731396.1"/>
    <property type="molecule type" value="Genomic_DNA"/>
</dbReference>
<dbReference type="SUPFAM" id="SSF56784">
    <property type="entry name" value="HAD-like"/>
    <property type="match status" value="1"/>
</dbReference>
<dbReference type="GO" id="GO:0043136">
    <property type="term" value="F:sn-glycerol 3-phosphatase activity"/>
    <property type="evidence" value="ECO:0007669"/>
    <property type="project" value="TreeGrafter"/>
</dbReference>
<dbReference type="Gene3D" id="1.10.150.240">
    <property type="entry name" value="Putative phosphatase, domain 2"/>
    <property type="match status" value="1"/>
</dbReference>
<dbReference type="SUPFAM" id="SSF82114">
    <property type="entry name" value="Riboflavin kinase-like"/>
    <property type="match status" value="1"/>
</dbReference>
<dbReference type="GO" id="GO:0009231">
    <property type="term" value="P:riboflavin biosynthetic process"/>
    <property type="evidence" value="ECO:0007669"/>
    <property type="project" value="InterPro"/>
</dbReference>
<dbReference type="PANTHER" id="PTHR18901:SF44">
    <property type="entry name" value="OS01G0757900 PROTEIN"/>
    <property type="match status" value="1"/>
</dbReference>
<dbReference type="UniPathway" id="UPA00276">
    <property type="reaction ID" value="UER00406"/>
</dbReference>
<dbReference type="GO" id="GO:0000166">
    <property type="term" value="F:nucleotide binding"/>
    <property type="evidence" value="ECO:0007669"/>
    <property type="project" value="UniProtKB-KW"/>
</dbReference>
<dbReference type="Gene3D" id="2.40.30.30">
    <property type="entry name" value="Riboflavin kinase-like"/>
    <property type="match status" value="1"/>
</dbReference>
<keyword evidence="6" id="KW-1185">Reference proteome</keyword>
<evidence type="ECO:0000313" key="6">
    <source>
        <dbReference type="Proteomes" id="UP000593562"/>
    </source>
</evidence>
<dbReference type="InterPro" id="IPR041492">
    <property type="entry name" value="HAD_2"/>
</dbReference>
<dbReference type="SFLD" id="SFLDG01135">
    <property type="entry name" value="C1.5.6:_HAD__Beta-PGM__Phospha"/>
    <property type="match status" value="1"/>
</dbReference>
<dbReference type="GO" id="GO:0008531">
    <property type="term" value="F:riboflavin kinase activity"/>
    <property type="evidence" value="ECO:0007669"/>
    <property type="project" value="InterPro"/>
</dbReference>